<evidence type="ECO:0000256" key="1">
    <source>
        <dbReference type="ARBA" id="ARBA00022664"/>
    </source>
</evidence>
<dbReference type="AlphaFoldDB" id="F4RML5"/>
<feature type="region of interest" description="Disordered" evidence="2">
    <location>
        <begin position="1"/>
        <end position="20"/>
    </location>
</feature>
<dbReference type="HOGENOM" id="CLU_104290_0_0_1"/>
<reference evidence="4" key="1">
    <citation type="journal article" date="2011" name="Proc. Natl. Acad. Sci. U.S.A.">
        <title>Obligate biotrophy features unraveled by the genomic analysis of rust fungi.</title>
        <authorList>
            <person name="Duplessis S."/>
            <person name="Cuomo C.A."/>
            <person name="Lin Y.-C."/>
            <person name="Aerts A."/>
            <person name="Tisserant E."/>
            <person name="Veneault-Fourrey C."/>
            <person name="Joly D.L."/>
            <person name="Hacquard S."/>
            <person name="Amselem J."/>
            <person name="Cantarel B.L."/>
            <person name="Chiu R."/>
            <person name="Coutinho P.M."/>
            <person name="Feau N."/>
            <person name="Field M."/>
            <person name="Frey P."/>
            <person name="Gelhaye E."/>
            <person name="Goldberg J."/>
            <person name="Grabherr M.G."/>
            <person name="Kodira C.D."/>
            <person name="Kohler A."/>
            <person name="Kuees U."/>
            <person name="Lindquist E.A."/>
            <person name="Lucas S.M."/>
            <person name="Mago R."/>
            <person name="Mauceli E."/>
            <person name="Morin E."/>
            <person name="Murat C."/>
            <person name="Pangilinan J.L."/>
            <person name="Park R."/>
            <person name="Pearson M."/>
            <person name="Quesneville H."/>
            <person name="Rouhier N."/>
            <person name="Sakthikumar S."/>
            <person name="Salamov A.A."/>
            <person name="Schmutz J."/>
            <person name="Selles B."/>
            <person name="Shapiro H."/>
            <person name="Tanguay P."/>
            <person name="Tuskan G.A."/>
            <person name="Henrissat B."/>
            <person name="Van de Peer Y."/>
            <person name="Rouze P."/>
            <person name="Ellis J.G."/>
            <person name="Dodds P.N."/>
            <person name="Schein J.E."/>
            <person name="Zhong S."/>
            <person name="Hamelin R.C."/>
            <person name="Grigoriev I.V."/>
            <person name="Szabo L.J."/>
            <person name="Martin F."/>
        </authorList>
    </citation>
    <scope>NUCLEOTIDE SEQUENCE [LARGE SCALE GENOMIC DNA]</scope>
    <source>
        <strain evidence="4">98AG31 / pathotype 3-4-7</strain>
    </source>
</reference>
<evidence type="ECO:0000256" key="2">
    <source>
        <dbReference type="SAM" id="MobiDB-lite"/>
    </source>
</evidence>
<dbReference type="SUPFAM" id="SSF57756">
    <property type="entry name" value="Retrovirus zinc finger-like domains"/>
    <property type="match status" value="1"/>
</dbReference>
<dbReference type="Proteomes" id="UP000001072">
    <property type="component" value="Unassembled WGS sequence"/>
</dbReference>
<dbReference type="InterPro" id="IPR036875">
    <property type="entry name" value="Znf_CCHC_sf"/>
</dbReference>
<dbReference type="VEuPathDB" id="FungiDB:MELLADRAFT_63428"/>
<gene>
    <name evidence="3" type="ORF">MELLADRAFT_63428</name>
</gene>
<dbReference type="KEGG" id="mlr:MELLADRAFT_63428"/>
<dbReference type="OrthoDB" id="2515417at2759"/>
<evidence type="ECO:0000313" key="4">
    <source>
        <dbReference type="Proteomes" id="UP000001072"/>
    </source>
</evidence>
<dbReference type="RefSeq" id="XP_007410274.1">
    <property type="nucleotide sequence ID" value="XM_007410212.1"/>
</dbReference>
<name>F4RML5_MELLP</name>
<dbReference type="GeneID" id="18930090"/>
<accession>F4RML5</accession>
<evidence type="ECO:0000313" key="3">
    <source>
        <dbReference type="EMBL" id="EGG06440.1"/>
    </source>
</evidence>
<dbReference type="EMBL" id="GL883108">
    <property type="protein sequence ID" value="EGG06440.1"/>
    <property type="molecule type" value="Genomic_DNA"/>
</dbReference>
<keyword evidence="4" id="KW-1185">Reference proteome</keyword>
<dbReference type="GO" id="GO:0008270">
    <property type="term" value="F:zinc ion binding"/>
    <property type="evidence" value="ECO:0007669"/>
    <property type="project" value="InterPro"/>
</dbReference>
<evidence type="ECO:0008006" key="5">
    <source>
        <dbReference type="Google" id="ProtNLM"/>
    </source>
</evidence>
<proteinExistence type="predicted"/>
<dbReference type="InParanoid" id="F4RML5"/>
<organism evidence="4">
    <name type="scientific">Melampsora larici-populina (strain 98AG31 / pathotype 3-4-7)</name>
    <name type="common">Poplar leaf rust fungus</name>
    <dbReference type="NCBI Taxonomy" id="747676"/>
    <lineage>
        <taxon>Eukaryota</taxon>
        <taxon>Fungi</taxon>
        <taxon>Dikarya</taxon>
        <taxon>Basidiomycota</taxon>
        <taxon>Pucciniomycotina</taxon>
        <taxon>Pucciniomycetes</taxon>
        <taxon>Pucciniales</taxon>
        <taxon>Melampsoraceae</taxon>
        <taxon>Melampsora</taxon>
    </lineage>
</organism>
<keyword evidence="1" id="KW-0507">mRNA processing</keyword>
<sequence length="182" mass="20445">MTPFRPMRSMPAREPNAPRGRVYTFTGLEDMPTRNQTQTAPFLLSSIPTAPAPVRRGEDQCFKCAGFGHWREGCTRRPPKGANNFRNWRHVEVRPGISKAYFLGTLWPSLMPPENAAPAAVTKLATSSCDYLSQVLEGQALTHTPTINRSNKRKLELESASVIREALWRPESCSDLKDETLF</sequence>
<dbReference type="GO" id="GO:0003676">
    <property type="term" value="F:nucleic acid binding"/>
    <property type="evidence" value="ECO:0007669"/>
    <property type="project" value="InterPro"/>
</dbReference>
<dbReference type="GO" id="GO:0006397">
    <property type="term" value="P:mRNA processing"/>
    <property type="evidence" value="ECO:0007669"/>
    <property type="project" value="UniProtKB-KW"/>
</dbReference>
<protein>
    <recommendedName>
        <fullName evidence="5">CCHC-type domain-containing protein</fullName>
    </recommendedName>
</protein>